<keyword evidence="1" id="KW-0472">Membrane</keyword>
<dbReference type="GeneID" id="24824726"/>
<keyword evidence="1" id="KW-0812">Transmembrane</keyword>
<reference evidence="3 4" key="1">
    <citation type="submission" date="2014-07" db="EMBL/GenBank/DDBJ databases">
        <title>Methanogenic archaea and the global carbon cycle.</title>
        <authorList>
            <person name="Henriksen J.R."/>
            <person name="Luke J."/>
            <person name="Reinhart S."/>
            <person name="Benedict M.N."/>
            <person name="Youngblut N.D."/>
            <person name="Metcalf M.E."/>
            <person name="Whitaker R.J."/>
            <person name="Metcalf W.W."/>
        </authorList>
    </citation>
    <scope>NUCLEOTIDE SEQUENCE [LARGE SCALE GENOMIC DNA]</scope>
    <source>
        <strain evidence="3 4">Wiesmoor</strain>
    </source>
</reference>
<feature type="transmembrane region" description="Helical" evidence="1">
    <location>
        <begin position="136"/>
        <end position="156"/>
    </location>
</feature>
<dbReference type="Pfam" id="PF09335">
    <property type="entry name" value="VTT_dom"/>
    <property type="match status" value="1"/>
</dbReference>
<dbReference type="AlphaFoldDB" id="A0A0E3LM44"/>
<feature type="transmembrane region" description="Helical" evidence="1">
    <location>
        <begin position="168"/>
        <end position="190"/>
    </location>
</feature>
<organism evidence="3 4">
    <name type="scientific">Methanosarcina barkeri str. Wiesmoor</name>
    <dbReference type="NCBI Taxonomy" id="1434109"/>
    <lineage>
        <taxon>Archaea</taxon>
        <taxon>Methanobacteriati</taxon>
        <taxon>Methanobacteriota</taxon>
        <taxon>Stenosarchaea group</taxon>
        <taxon>Methanomicrobia</taxon>
        <taxon>Methanosarcinales</taxon>
        <taxon>Methanosarcinaceae</taxon>
        <taxon>Methanosarcina</taxon>
    </lineage>
</organism>
<evidence type="ECO:0000259" key="2">
    <source>
        <dbReference type="Pfam" id="PF09335"/>
    </source>
</evidence>
<keyword evidence="1" id="KW-1133">Transmembrane helix</keyword>
<dbReference type="PATRIC" id="fig|1434109.4.peg.4060"/>
<feature type="domain" description="VTT" evidence="2">
    <location>
        <begin position="70"/>
        <end position="185"/>
    </location>
</feature>
<evidence type="ECO:0000313" key="3">
    <source>
        <dbReference type="EMBL" id="AKB52376.1"/>
    </source>
</evidence>
<dbReference type="InterPro" id="IPR032816">
    <property type="entry name" value="VTT_dom"/>
</dbReference>
<dbReference type="Proteomes" id="UP000033038">
    <property type="component" value="Chromosome"/>
</dbReference>
<dbReference type="KEGG" id="mbw:MSBRW_3123"/>
<accession>A0A0E3LM44</accession>
<proteinExistence type="predicted"/>
<dbReference type="HOGENOM" id="CLU_125305_0_0_2"/>
<dbReference type="RefSeq" id="WP_011306600.1">
    <property type="nucleotide sequence ID" value="NZ_CP009526.1"/>
</dbReference>
<feature type="transmembrane region" description="Helical" evidence="1">
    <location>
        <begin position="55"/>
        <end position="82"/>
    </location>
</feature>
<sequence length="192" mass="21964">MEKEFSNSSVRQKKFLFLIWLLVIIGGMTLYLIFPDEINLLFLKELAKEHHIVVLGIYFLLLSFRGLTMIPSTALLFSGIIIFNPVELFIVNMLGILASSTIVYYFSKYMGFATYFETKYGKYIQKIRHGLGDNELPIIVGWSFFPFVPTDLIVYVGSTLGVHIFKCLMGVFIGEATLNVLYILSAYMILRL</sequence>
<protein>
    <recommendedName>
        <fullName evidence="2">VTT domain-containing protein</fullName>
    </recommendedName>
</protein>
<gene>
    <name evidence="3" type="ORF">MSBRW_3123</name>
</gene>
<feature type="transmembrane region" description="Helical" evidence="1">
    <location>
        <begin position="15"/>
        <end position="34"/>
    </location>
</feature>
<evidence type="ECO:0000313" key="4">
    <source>
        <dbReference type="Proteomes" id="UP000033038"/>
    </source>
</evidence>
<dbReference type="EMBL" id="CP009526">
    <property type="protein sequence ID" value="AKB52376.1"/>
    <property type="molecule type" value="Genomic_DNA"/>
</dbReference>
<name>A0A0E3LM44_METBA</name>
<evidence type="ECO:0000256" key="1">
    <source>
        <dbReference type="SAM" id="Phobius"/>
    </source>
</evidence>